<sequence>MPPASSLTRRALGPLLAGASLLVSAMSAVAGPEVYTGTLSNLAADGYDVVAFHREGRALRGDPRFTHRWKDAVWRFASANARDAFAADPARYAPAYGGHCSWAAAQGYRASGDPRHWRIVAGRLHFNYDARVHRTWLADAESLIAAADRKWPSILAQ</sequence>
<proteinExistence type="predicted"/>
<dbReference type="RefSeq" id="WP_106746980.1">
    <property type="nucleotide sequence ID" value="NZ_CP027668.1"/>
</dbReference>
<dbReference type="NCBIfam" id="NF041384">
    <property type="entry name" value="YHS_seleno_dom"/>
    <property type="match status" value="1"/>
</dbReference>
<dbReference type="OrthoDB" id="344729at2"/>
<keyword evidence="3" id="KW-1185">Reference proteome</keyword>
<organism evidence="2 3">
    <name type="scientific">Phreatobacter cathodiphilus</name>
    <dbReference type="NCBI Taxonomy" id="1868589"/>
    <lineage>
        <taxon>Bacteria</taxon>
        <taxon>Pseudomonadati</taxon>
        <taxon>Pseudomonadota</taxon>
        <taxon>Alphaproteobacteria</taxon>
        <taxon>Hyphomicrobiales</taxon>
        <taxon>Phreatobacteraceae</taxon>
        <taxon>Phreatobacter</taxon>
    </lineage>
</organism>
<protein>
    <recommendedName>
        <fullName evidence="4">YHS domain protein</fullName>
    </recommendedName>
</protein>
<keyword evidence="1" id="KW-0732">Signal</keyword>
<reference evidence="2 3" key="1">
    <citation type="submission" date="2018-03" db="EMBL/GenBank/DDBJ databases">
        <title>Genome sequencing of Phreatobacter sp.</title>
        <authorList>
            <person name="Kim S.-J."/>
            <person name="Heo J."/>
            <person name="Kwon S.-W."/>
        </authorList>
    </citation>
    <scope>NUCLEOTIDE SEQUENCE [LARGE SCALE GENOMIC DNA]</scope>
    <source>
        <strain evidence="2 3">S-12</strain>
    </source>
</reference>
<accession>A0A2S0N687</accession>
<evidence type="ECO:0000313" key="3">
    <source>
        <dbReference type="Proteomes" id="UP000237889"/>
    </source>
</evidence>
<evidence type="ECO:0008006" key="4">
    <source>
        <dbReference type="Google" id="ProtNLM"/>
    </source>
</evidence>
<dbReference type="KEGG" id="phr:C6569_00330"/>
<name>A0A2S0N687_9HYPH</name>
<dbReference type="Proteomes" id="UP000237889">
    <property type="component" value="Chromosome"/>
</dbReference>
<feature type="signal peptide" evidence="1">
    <location>
        <begin position="1"/>
        <end position="30"/>
    </location>
</feature>
<feature type="chain" id="PRO_5015583741" description="YHS domain protein" evidence="1">
    <location>
        <begin position="31"/>
        <end position="157"/>
    </location>
</feature>
<dbReference type="AlphaFoldDB" id="A0A2S0N687"/>
<dbReference type="EMBL" id="CP027668">
    <property type="protein sequence ID" value="AVO43650.1"/>
    <property type="molecule type" value="Genomic_DNA"/>
</dbReference>
<evidence type="ECO:0000313" key="2">
    <source>
        <dbReference type="EMBL" id="AVO43650.1"/>
    </source>
</evidence>
<evidence type="ECO:0000256" key="1">
    <source>
        <dbReference type="SAM" id="SignalP"/>
    </source>
</evidence>
<gene>
    <name evidence="2" type="ORF">C6569_00330</name>
</gene>